<organism evidence="1 2">
    <name type="scientific">Brachionus plicatilis</name>
    <name type="common">Marine rotifer</name>
    <name type="synonym">Brachionus muelleri</name>
    <dbReference type="NCBI Taxonomy" id="10195"/>
    <lineage>
        <taxon>Eukaryota</taxon>
        <taxon>Metazoa</taxon>
        <taxon>Spiralia</taxon>
        <taxon>Gnathifera</taxon>
        <taxon>Rotifera</taxon>
        <taxon>Eurotatoria</taxon>
        <taxon>Monogononta</taxon>
        <taxon>Pseudotrocha</taxon>
        <taxon>Ploima</taxon>
        <taxon>Brachionidae</taxon>
        <taxon>Brachionus</taxon>
    </lineage>
</organism>
<comment type="caution">
    <text evidence="1">The sequence shown here is derived from an EMBL/GenBank/DDBJ whole genome shotgun (WGS) entry which is preliminary data.</text>
</comment>
<dbReference type="AlphaFoldDB" id="A0A3M7T4Q4"/>
<reference evidence="1 2" key="1">
    <citation type="journal article" date="2018" name="Sci. Rep.">
        <title>Genomic signatures of local adaptation to the degree of environmental predictability in rotifers.</title>
        <authorList>
            <person name="Franch-Gras L."/>
            <person name="Hahn C."/>
            <person name="Garcia-Roger E.M."/>
            <person name="Carmona M.J."/>
            <person name="Serra M."/>
            <person name="Gomez A."/>
        </authorList>
    </citation>
    <scope>NUCLEOTIDE SEQUENCE [LARGE SCALE GENOMIC DNA]</scope>
    <source>
        <strain evidence="1">HYR1</strain>
    </source>
</reference>
<gene>
    <name evidence="1" type="ORF">BpHYR1_043702</name>
</gene>
<evidence type="ECO:0000313" key="2">
    <source>
        <dbReference type="Proteomes" id="UP000276133"/>
    </source>
</evidence>
<dbReference type="Proteomes" id="UP000276133">
    <property type="component" value="Unassembled WGS sequence"/>
</dbReference>
<evidence type="ECO:0000313" key="1">
    <source>
        <dbReference type="EMBL" id="RNA42917.1"/>
    </source>
</evidence>
<protein>
    <submittedName>
        <fullName evidence="1">Uncharacterized protein</fullName>
    </submittedName>
</protein>
<dbReference type="EMBL" id="REGN01000297">
    <property type="protein sequence ID" value="RNA42917.1"/>
    <property type="molecule type" value="Genomic_DNA"/>
</dbReference>
<name>A0A3M7T4Q4_BRAPC</name>
<accession>A0A3M7T4Q4</accession>
<keyword evidence="2" id="KW-1185">Reference proteome</keyword>
<sequence>MVEEQKMEFKTARETILKKNTDFSVNYFVRTIKLNNDKYDLVTKNDLNKFRLNFQLITCAGAKLRMLINTEIIFAFTQYKLSRVMEVSLWNTIFPIFCSTSFRFIDKLVLFLNSSFNANKCAQYPNLVKNLQEHFLLLSSTNFTFFVCFHKHEFFWSCWIRDQGGHIICDQSFK</sequence>
<proteinExistence type="predicted"/>